<dbReference type="EMBL" id="BAAANY010000007">
    <property type="protein sequence ID" value="GAA1668181.1"/>
    <property type="molecule type" value="Genomic_DNA"/>
</dbReference>
<gene>
    <name evidence="5" type="ORF">GCM10009765_16850</name>
</gene>
<feature type="transmembrane region" description="Helical" evidence="4">
    <location>
        <begin position="62"/>
        <end position="84"/>
    </location>
</feature>
<evidence type="ECO:0000256" key="2">
    <source>
        <dbReference type="ARBA" id="ARBA00023136"/>
    </source>
</evidence>
<evidence type="ECO:0000256" key="4">
    <source>
        <dbReference type="SAM" id="Phobius"/>
    </source>
</evidence>
<evidence type="ECO:0000313" key="5">
    <source>
        <dbReference type="EMBL" id="GAA1668181.1"/>
    </source>
</evidence>
<dbReference type="RefSeq" id="WP_344308671.1">
    <property type="nucleotide sequence ID" value="NZ_BAAANY010000007.1"/>
</dbReference>
<evidence type="ECO:0000256" key="1">
    <source>
        <dbReference type="ARBA" id="ARBA00004370"/>
    </source>
</evidence>
<name>A0ABN2GAP3_9ACTN</name>
<sequence length="216" mass="23192">MPTRTESRTVTPSTTPDPGERPVSVPSEPATAKPAAPKSSGRRPPVRDWVSWLNPQGPTGRGVVACVLVVLMVALAALIGWQAWQLTSNQTTAARQAAVVAAARDAAQNLLSYNYTTIDRDQQRVVDRTTGDFKDQYTAGQAQIKSQAVKLKGSSTAQILEAGLVSSDKDSATVLVSADVTAKSSQDTKGTVRHLRMQEQMSYQGGRWLLGNLNFL</sequence>
<dbReference type="PANTHER" id="PTHR37042:SF4">
    <property type="entry name" value="OUTER MEMBRANE PROTEIN RV1973"/>
    <property type="match status" value="1"/>
</dbReference>
<keyword evidence="4" id="KW-1133">Transmembrane helix</keyword>
<organism evidence="5 6">
    <name type="scientific">Fodinicola feengrottensis</name>
    <dbReference type="NCBI Taxonomy" id="435914"/>
    <lineage>
        <taxon>Bacteria</taxon>
        <taxon>Bacillati</taxon>
        <taxon>Actinomycetota</taxon>
        <taxon>Actinomycetes</taxon>
        <taxon>Mycobacteriales</taxon>
        <taxon>Fodinicola</taxon>
    </lineage>
</organism>
<evidence type="ECO:0000256" key="3">
    <source>
        <dbReference type="SAM" id="MobiDB-lite"/>
    </source>
</evidence>
<dbReference type="Proteomes" id="UP001500618">
    <property type="component" value="Unassembled WGS sequence"/>
</dbReference>
<keyword evidence="4" id="KW-0812">Transmembrane</keyword>
<reference evidence="5 6" key="1">
    <citation type="journal article" date="2019" name="Int. J. Syst. Evol. Microbiol.">
        <title>The Global Catalogue of Microorganisms (GCM) 10K type strain sequencing project: providing services to taxonomists for standard genome sequencing and annotation.</title>
        <authorList>
            <consortium name="The Broad Institute Genomics Platform"/>
            <consortium name="The Broad Institute Genome Sequencing Center for Infectious Disease"/>
            <person name="Wu L."/>
            <person name="Ma J."/>
        </authorList>
    </citation>
    <scope>NUCLEOTIDE SEQUENCE [LARGE SCALE GENOMIC DNA]</scope>
    <source>
        <strain evidence="5 6">JCM 14718</strain>
    </source>
</reference>
<comment type="subcellular location">
    <subcellularLocation>
        <location evidence="1">Membrane</location>
    </subcellularLocation>
</comment>
<feature type="region of interest" description="Disordered" evidence="3">
    <location>
        <begin position="1"/>
        <end position="49"/>
    </location>
</feature>
<feature type="compositionally biased region" description="Low complexity" evidence="3">
    <location>
        <begin position="26"/>
        <end position="39"/>
    </location>
</feature>
<keyword evidence="2 4" id="KW-0472">Membrane</keyword>
<proteinExistence type="predicted"/>
<comment type="caution">
    <text evidence="5">The sequence shown here is derived from an EMBL/GenBank/DDBJ whole genome shotgun (WGS) entry which is preliminary data.</text>
</comment>
<protein>
    <recommendedName>
        <fullName evidence="7">Mce-associated membrane protein</fullName>
    </recommendedName>
</protein>
<accession>A0ABN2GAP3</accession>
<evidence type="ECO:0008006" key="7">
    <source>
        <dbReference type="Google" id="ProtNLM"/>
    </source>
</evidence>
<dbReference type="PANTHER" id="PTHR37042">
    <property type="entry name" value="OUTER MEMBRANE PROTEIN RV1973"/>
    <property type="match status" value="1"/>
</dbReference>
<evidence type="ECO:0000313" key="6">
    <source>
        <dbReference type="Proteomes" id="UP001500618"/>
    </source>
</evidence>
<keyword evidence="6" id="KW-1185">Reference proteome</keyword>